<accession>A0A8X6RBR7</accession>
<reference evidence="1" key="1">
    <citation type="submission" date="2020-08" db="EMBL/GenBank/DDBJ databases">
        <title>Multicomponent nature underlies the extraordinary mechanical properties of spider dragline silk.</title>
        <authorList>
            <person name="Kono N."/>
            <person name="Nakamura H."/>
            <person name="Mori M."/>
            <person name="Yoshida Y."/>
            <person name="Ohtoshi R."/>
            <person name="Malay A.D."/>
            <person name="Moran D.A.P."/>
            <person name="Tomita M."/>
            <person name="Numata K."/>
            <person name="Arakawa K."/>
        </authorList>
    </citation>
    <scope>NUCLEOTIDE SEQUENCE</scope>
</reference>
<proteinExistence type="predicted"/>
<sequence>MTLANFSRKCSKIATQTINSSRSVKLRCGRGSLVVKVSDRGWLVTISSPIPRKISRVGERCSLNLSRPQTFSRWCDVVFRRGGASSDIVLFTRPWFKITRSFAKSRAAEQGDVNIHSLAETAPVLLRWLKRMSFCLRLDLTLRSCIFRH</sequence>
<evidence type="ECO:0000313" key="1">
    <source>
        <dbReference type="EMBL" id="GFX89602.1"/>
    </source>
</evidence>
<comment type="caution">
    <text evidence="1">The sequence shown here is derived from an EMBL/GenBank/DDBJ whole genome shotgun (WGS) entry which is preliminary data.</text>
</comment>
<dbReference type="EMBL" id="BMAU01021073">
    <property type="protein sequence ID" value="GFX89602.1"/>
    <property type="molecule type" value="Genomic_DNA"/>
</dbReference>
<keyword evidence="2" id="KW-1185">Reference proteome</keyword>
<dbReference type="AlphaFoldDB" id="A0A8X6RBR7"/>
<evidence type="ECO:0000313" key="2">
    <source>
        <dbReference type="Proteomes" id="UP000887159"/>
    </source>
</evidence>
<protein>
    <submittedName>
        <fullName evidence="1">Uncharacterized protein</fullName>
    </submittedName>
</protein>
<organism evidence="1 2">
    <name type="scientific">Trichonephila clavipes</name>
    <name type="common">Golden silk orbweaver</name>
    <name type="synonym">Nephila clavipes</name>
    <dbReference type="NCBI Taxonomy" id="2585209"/>
    <lineage>
        <taxon>Eukaryota</taxon>
        <taxon>Metazoa</taxon>
        <taxon>Ecdysozoa</taxon>
        <taxon>Arthropoda</taxon>
        <taxon>Chelicerata</taxon>
        <taxon>Arachnida</taxon>
        <taxon>Araneae</taxon>
        <taxon>Araneomorphae</taxon>
        <taxon>Entelegynae</taxon>
        <taxon>Araneoidea</taxon>
        <taxon>Nephilidae</taxon>
        <taxon>Trichonephila</taxon>
    </lineage>
</organism>
<name>A0A8X6RBR7_TRICX</name>
<dbReference type="Proteomes" id="UP000887159">
    <property type="component" value="Unassembled WGS sequence"/>
</dbReference>
<gene>
    <name evidence="1" type="primary">NCL1_19175</name>
    <name evidence="1" type="ORF">TNCV_72951</name>
</gene>